<evidence type="ECO:0000256" key="1">
    <source>
        <dbReference type="SAM" id="MobiDB-lite"/>
    </source>
</evidence>
<evidence type="ECO:0000313" key="4">
    <source>
        <dbReference type="Proteomes" id="UP001148312"/>
    </source>
</evidence>
<feature type="compositionally biased region" description="Polar residues" evidence="1">
    <location>
        <begin position="830"/>
        <end position="843"/>
    </location>
</feature>
<feature type="region of interest" description="Disordered" evidence="1">
    <location>
        <begin position="751"/>
        <end position="782"/>
    </location>
</feature>
<dbReference type="EMBL" id="JAPWDQ010000010">
    <property type="protein sequence ID" value="KAJ5477174.1"/>
    <property type="molecule type" value="Genomic_DNA"/>
</dbReference>
<proteinExistence type="predicted"/>
<feature type="compositionally biased region" description="Polar residues" evidence="1">
    <location>
        <begin position="725"/>
        <end position="737"/>
    </location>
</feature>
<feature type="compositionally biased region" description="Polar residues" evidence="1">
    <location>
        <begin position="552"/>
        <end position="562"/>
    </location>
</feature>
<keyword evidence="2" id="KW-0732">Signal</keyword>
<dbReference type="Proteomes" id="UP001148312">
    <property type="component" value="Unassembled WGS sequence"/>
</dbReference>
<dbReference type="SUPFAM" id="SSF50965">
    <property type="entry name" value="Galactose oxidase, central domain"/>
    <property type="match status" value="1"/>
</dbReference>
<organism evidence="3 4">
    <name type="scientific">Penicillium diatomitis</name>
    <dbReference type="NCBI Taxonomy" id="2819901"/>
    <lineage>
        <taxon>Eukaryota</taxon>
        <taxon>Fungi</taxon>
        <taxon>Dikarya</taxon>
        <taxon>Ascomycota</taxon>
        <taxon>Pezizomycotina</taxon>
        <taxon>Eurotiomycetes</taxon>
        <taxon>Eurotiomycetidae</taxon>
        <taxon>Eurotiales</taxon>
        <taxon>Aspergillaceae</taxon>
        <taxon>Penicillium</taxon>
    </lineage>
</organism>
<feature type="compositionally biased region" description="Polar residues" evidence="1">
    <location>
        <begin position="500"/>
        <end position="519"/>
    </location>
</feature>
<name>A0A9W9WUW8_9EURO</name>
<feature type="compositionally biased region" description="Low complexity" evidence="1">
    <location>
        <begin position="520"/>
        <end position="532"/>
    </location>
</feature>
<evidence type="ECO:0000256" key="2">
    <source>
        <dbReference type="SAM" id="SignalP"/>
    </source>
</evidence>
<feature type="region of interest" description="Disordered" evidence="1">
    <location>
        <begin position="822"/>
        <end position="847"/>
    </location>
</feature>
<reference evidence="3" key="1">
    <citation type="submission" date="2022-12" db="EMBL/GenBank/DDBJ databases">
        <authorList>
            <person name="Petersen C."/>
        </authorList>
    </citation>
    <scope>NUCLEOTIDE SEQUENCE</scope>
    <source>
        <strain evidence="3">IBT 30728</strain>
    </source>
</reference>
<protein>
    <recommendedName>
        <fullName evidence="5">Galactose oxidase/kelch, beta-propeller</fullName>
    </recommendedName>
</protein>
<dbReference type="InterPro" id="IPR015915">
    <property type="entry name" value="Kelch-typ_b-propeller"/>
</dbReference>
<dbReference type="RefSeq" id="XP_056787718.1">
    <property type="nucleotide sequence ID" value="XM_056936919.1"/>
</dbReference>
<feature type="compositionally biased region" description="Polar residues" evidence="1">
    <location>
        <begin position="751"/>
        <end position="763"/>
    </location>
</feature>
<evidence type="ECO:0008006" key="5">
    <source>
        <dbReference type="Google" id="ProtNLM"/>
    </source>
</evidence>
<dbReference type="Gene3D" id="2.120.10.80">
    <property type="entry name" value="Kelch-type beta propeller"/>
    <property type="match status" value="1"/>
</dbReference>
<comment type="caution">
    <text evidence="3">The sequence shown here is derived from an EMBL/GenBank/DDBJ whole genome shotgun (WGS) entry which is preliminary data.</text>
</comment>
<dbReference type="InterPro" id="IPR011043">
    <property type="entry name" value="Gal_Oxase/kelch_b-propeller"/>
</dbReference>
<feature type="signal peptide" evidence="2">
    <location>
        <begin position="1"/>
        <end position="28"/>
    </location>
</feature>
<keyword evidence="4" id="KW-1185">Reference proteome</keyword>
<evidence type="ECO:0000313" key="3">
    <source>
        <dbReference type="EMBL" id="KAJ5477174.1"/>
    </source>
</evidence>
<reference evidence="3" key="2">
    <citation type="journal article" date="2023" name="IMA Fungus">
        <title>Comparative genomic study of the Penicillium genus elucidates a diverse pangenome and 15 lateral gene transfer events.</title>
        <authorList>
            <person name="Petersen C."/>
            <person name="Sorensen T."/>
            <person name="Nielsen M.R."/>
            <person name="Sondergaard T.E."/>
            <person name="Sorensen J.L."/>
            <person name="Fitzpatrick D.A."/>
            <person name="Frisvad J.C."/>
            <person name="Nielsen K.L."/>
        </authorList>
    </citation>
    <scope>NUCLEOTIDE SEQUENCE</scope>
    <source>
        <strain evidence="3">IBT 30728</strain>
    </source>
</reference>
<dbReference type="GeneID" id="81627168"/>
<feature type="region of interest" description="Disordered" evidence="1">
    <location>
        <begin position="703"/>
        <end position="737"/>
    </location>
</feature>
<sequence length="956" mass="103697">MKLRRGCQRSPILHAALLFAFFNKTTTALVYTPSSAFLSPFHDNAVVYVLQPSTTLDHGIEFLSLNVSRDLDVQTPKYETLLPKVPFQNAEQNSTFTPVIDASGVISIYAGNCQDEATARDTLWQFQPDNTSAIGNGSWTQFDVVSTERLLKPKYLAASFSFTSSRSGAPTFYSFGGMCPFANSTGDRWVSAANYSQSMVMINQDPTQDSKYSAQITGNRAPPVPEAGMSAVALLETKSRTQTQQDFLLIGGHTQQAFLNMSELAIFSVPQNSWTFVTVDSEPTARTELAIRDTHMVEPRSGHAVALSQDGTKVFVVGGWVGDTSTPADPQLAILNIGEEYGGTGPWTWTVPSQTGTGIAAGTGLFGHSVVMLPGDVLMISGGYIIPKTSSSKRASSLTERNSQVYLFNTSSSSWLTSYSNPNFKISPPTSRHHGLSSTQKLSLGLGIGLGLPLAVVSAICACGYLRKRAIRNRRDSQLRDLALGAERAHFWTGEERHQSSSIRSSQMTERQNLVSVTQPWSSTRSSASRPLSWDEHRDGTAERTGLLADPSSPTKPASPVSQPRAYRPLNFAEYRRSELSEIHPIDECDEDEAMSREGLMSEVRNEPGTVNKETKDVFRDDPLSTSRPTIFGVGLGPFYTRRKDNGSGSDGRASPATKSERTSTNLSDSSGFSFCSATAKPTGQVPQAKPVLVEHHSSLGSHGAENLITSTPHSDGDLPAAPSEKSSTESYSTAQTNFSHRQAEIEGLLHNNNDSTSPITPRSASPSKLPPGSKPKASDWMMDTVRRALTLTRRGGAYSQADGEDDSTAYRASGIDQHSTYAGLGVAPTGSSSNSPRRTVSASAELFRRKQGARDWNARKRLSEVPFSMPRGTRDDLFIGAPGYLGDDDTCDDPDDWDVEGAAEGRSVQMTYTVPREKLRVVNASARDMDSISERSISGGFRRVSDSISSRRVSR</sequence>
<feature type="region of interest" description="Disordered" evidence="1">
    <location>
        <begin position="495"/>
        <end position="567"/>
    </location>
</feature>
<feature type="compositionally biased region" description="Basic and acidic residues" evidence="1">
    <location>
        <begin position="533"/>
        <end position="542"/>
    </location>
</feature>
<feature type="region of interest" description="Disordered" evidence="1">
    <location>
        <begin position="602"/>
        <end position="671"/>
    </location>
</feature>
<gene>
    <name evidence="3" type="ORF">N7539_007318</name>
</gene>
<feature type="chain" id="PRO_5040906272" description="Galactose oxidase/kelch, beta-propeller" evidence="2">
    <location>
        <begin position="29"/>
        <end position="956"/>
    </location>
</feature>
<feature type="compositionally biased region" description="Basic and acidic residues" evidence="1">
    <location>
        <begin position="613"/>
        <end position="623"/>
    </location>
</feature>
<accession>A0A9W9WUW8</accession>
<dbReference type="AlphaFoldDB" id="A0A9W9WUW8"/>